<evidence type="ECO:0000256" key="2">
    <source>
        <dbReference type="SAM" id="SignalP"/>
    </source>
</evidence>
<dbReference type="OrthoDB" id="8037575at2759"/>
<dbReference type="EMBL" id="GAKP01005029">
    <property type="protein sequence ID" value="JAC53923.1"/>
    <property type="molecule type" value="Transcribed_RNA"/>
</dbReference>
<accession>A0A034WJF4</accession>
<evidence type="ECO:0000256" key="1">
    <source>
        <dbReference type="SAM" id="MobiDB-lite"/>
    </source>
</evidence>
<feature type="compositionally biased region" description="Polar residues" evidence="1">
    <location>
        <begin position="296"/>
        <end position="320"/>
    </location>
</feature>
<dbReference type="AlphaFoldDB" id="A0A034WJF4"/>
<protein>
    <submittedName>
        <fullName evidence="3">Uncharacterized protein</fullName>
    </submittedName>
</protein>
<evidence type="ECO:0000313" key="3">
    <source>
        <dbReference type="EMBL" id="JAC53923.1"/>
    </source>
</evidence>
<feature type="chain" id="PRO_5001562567" evidence="2">
    <location>
        <begin position="19"/>
        <end position="427"/>
    </location>
</feature>
<organism evidence="3">
    <name type="scientific">Bactrocera dorsalis</name>
    <name type="common">Oriental fruit fly</name>
    <name type="synonym">Dacus dorsalis</name>
    <dbReference type="NCBI Taxonomy" id="27457"/>
    <lineage>
        <taxon>Eukaryota</taxon>
        <taxon>Metazoa</taxon>
        <taxon>Ecdysozoa</taxon>
        <taxon>Arthropoda</taxon>
        <taxon>Hexapoda</taxon>
        <taxon>Insecta</taxon>
        <taxon>Pterygota</taxon>
        <taxon>Neoptera</taxon>
        <taxon>Endopterygota</taxon>
        <taxon>Diptera</taxon>
        <taxon>Brachycera</taxon>
        <taxon>Muscomorpha</taxon>
        <taxon>Tephritoidea</taxon>
        <taxon>Tephritidae</taxon>
        <taxon>Bactrocera</taxon>
        <taxon>Bactrocera</taxon>
    </lineage>
</organism>
<sequence>MLFEYLIFLLCVLTQIYCCNGVIKPALEDAKRTDGAQRRYRRAAIPQFIVRSQADDFTNADELIIFDQTLQGSPTDRIISSQQLYGLPNNQNYQQQFQAYSWQKPRGNQHAHNSRELNMNGHYNSNNNLYDNNNVFNGNNMKHEKNKILQQHTVQVVNMLKHNRNNGNFKHHNSYQEIDFNNGNTRNSAILNTNVEIQAKPTNTVPMFRPAVRVDTMHTPATTSITPAYVTQPQNHLLNPQNIKPNNNLLTEIIANPVTTTIKAPSSSEYNRSQFRRDIPNNPFLNKHMSQNLQNPFLANSQTNGNPQSYLNNQSTQNTVAPKPTPQNPYMSNPFLQNTKMPNLSGQSQPTQLPATNLMQPQIQTSSQNSAHLMNVPKPGIISSTPPSTIMSAELNRLIQNKAVIFPDSIYLTQSTPSSLHMLDIRR</sequence>
<name>A0A034WJF4_BACDO</name>
<feature type="region of interest" description="Disordered" evidence="1">
    <location>
        <begin position="296"/>
        <end position="326"/>
    </location>
</feature>
<reference evidence="3" key="1">
    <citation type="journal article" date="2014" name="BMC Genomics">
        <title>Characterizing the developmental transcriptome of the oriental fruit fly, Bactrocera dorsalis (Diptera: Tephritidae) through comparative genomic analysis with Drosophila melanogaster utilizing modENCODE datasets.</title>
        <authorList>
            <person name="Geib S.M."/>
            <person name="Calla B."/>
            <person name="Hall B."/>
            <person name="Hou S."/>
            <person name="Manoukis N.C."/>
        </authorList>
    </citation>
    <scope>NUCLEOTIDE SEQUENCE</scope>
    <source>
        <strain evidence="3">Punador</strain>
    </source>
</reference>
<proteinExistence type="predicted"/>
<feature type="signal peptide" evidence="2">
    <location>
        <begin position="1"/>
        <end position="18"/>
    </location>
</feature>
<keyword evidence="2" id="KW-0732">Signal</keyword>